<dbReference type="SUPFAM" id="SSF53098">
    <property type="entry name" value="Ribonuclease H-like"/>
    <property type="match status" value="1"/>
</dbReference>
<dbReference type="GO" id="GO:0004523">
    <property type="term" value="F:RNA-DNA hybrid ribonuclease activity"/>
    <property type="evidence" value="ECO:0007669"/>
    <property type="project" value="InterPro"/>
</dbReference>
<name>A0A2H3CHL6_ARMGA</name>
<evidence type="ECO:0000259" key="1">
    <source>
        <dbReference type="PROSITE" id="PS50879"/>
    </source>
</evidence>
<gene>
    <name evidence="2" type="ORF">ARMGADRAFT_946211</name>
</gene>
<dbReference type="InParanoid" id="A0A2H3CHL6"/>
<dbReference type="Proteomes" id="UP000217790">
    <property type="component" value="Unassembled WGS sequence"/>
</dbReference>
<dbReference type="InterPro" id="IPR012337">
    <property type="entry name" value="RNaseH-like_sf"/>
</dbReference>
<dbReference type="PROSITE" id="PS50879">
    <property type="entry name" value="RNASE_H_1"/>
    <property type="match status" value="1"/>
</dbReference>
<dbReference type="Gene3D" id="3.30.420.10">
    <property type="entry name" value="Ribonuclease H-like superfamily/Ribonuclease H"/>
    <property type="match status" value="1"/>
</dbReference>
<dbReference type="Pfam" id="PF00075">
    <property type="entry name" value="RNase_H"/>
    <property type="match status" value="1"/>
</dbReference>
<organism evidence="2 3">
    <name type="scientific">Armillaria gallica</name>
    <name type="common">Bulbous honey fungus</name>
    <name type="synonym">Armillaria bulbosa</name>
    <dbReference type="NCBI Taxonomy" id="47427"/>
    <lineage>
        <taxon>Eukaryota</taxon>
        <taxon>Fungi</taxon>
        <taxon>Dikarya</taxon>
        <taxon>Basidiomycota</taxon>
        <taxon>Agaricomycotina</taxon>
        <taxon>Agaricomycetes</taxon>
        <taxon>Agaricomycetidae</taxon>
        <taxon>Agaricales</taxon>
        <taxon>Marasmiineae</taxon>
        <taxon>Physalacriaceae</taxon>
        <taxon>Armillaria</taxon>
    </lineage>
</organism>
<protein>
    <recommendedName>
        <fullName evidence="1">RNase H type-1 domain-containing protein</fullName>
    </recommendedName>
</protein>
<dbReference type="EMBL" id="KZ293715">
    <property type="protein sequence ID" value="PBK82589.1"/>
    <property type="molecule type" value="Genomic_DNA"/>
</dbReference>
<evidence type="ECO:0000313" key="2">
    <source>
        <dbReference type="EMBL" id="PBK82589.1"/>
    </source>
</evidence>
<sequence length="242" mass="27474">MTNVKSATFSIDSMAAIQATALARLTPSHHIFDLFHKCIDMVLRQHPNISITVRWVPGHQGIAGNEAADSEAKAAARGDVSKPWNLPAPLCKSISHNKTSLLREHYAKQKRNADRAWRKSPHFSRFHTIDSATAQQAAHRYRKLATSLPHKITSILVQLHTGHIRLNHHLFNIHCVESPAWPKCSHPNESVHHYLMRCPAYEDEWNTLQQSLSIRGTAMSIKHVLSKRKNLSHLIQYLNDTH</sequence>
<dbReference type="InterPro" id="IPR036397">
    <property type="entry name" value="RNaseH_sf"/>
</dbReference>
<dbReference type="AlphaFoldDB" id="A0A2H3CHL6"/>
<dbReference type="OrthoDB" id="3044497at2759"/>
<dbReference type="InterPro" id="IPR002156">
    <property type="entry name" value="RNaseH_domain"/>
</dbReference>
<dbReference type="STRING" id="47427.A0A2H3CHL6"/>
<feature type="domain" description="RNase H type-1" evidence="1">
    <location>
        <begin position="1"/>
        <end position="77"/>
    </location>
</feature>
<dbReference type="OMA" id="HIPINAY"/>
<evidence type="ECO:0000313" key="3">
    <source>
        <dbReference type="Proteomes" id="UP000217790"/>
    </source>
</evidence>
<keyword evidence="3" id="KW-1185">Reference proteome</keyword>
<dbReference type="GO" id="GO:0003676">
    <property type="term" value="F:nucleic acid binding"/>
    <property type="evidence" value="ECO:0007669"/>
    <property type="project" value="InterPro"/>
</dbReference>
<proteinExistence type="predicted"/>
<accession>A0A2H3CHL6</accession>
<reference evidence="3" key="1">
    <citation type="journal article" date="2017" name="Nat. Ecol. Evol.">
        <title>Genome expansion and lineage-specific genetic innovations in the forest pathogenic fungi Armillaria.</title>
        <authorList>
            <person name="Sipos G."/>
            <person name="Prasanna A.N."/>
            <person name="Walter M.C."/>
            <person name="O'Connor E."/>
            <person name="Balint B."/>
            <person name="Krizsan K."/>
            <person name="Kiss B."/>
            <person name="Hess J."/>
            <person name="Varga T."/>
            <person name="Slot J."/>
            <person name="Riley R."/>
            <person name="Boka B."/>
            <person name="Rigling D."/>
            <person name="Barry K."/>
            <person name="Lee J."/>
            <person name="Mihaltcheva S."/>
            <person name="LaButti K."/>
            <person name="Lipzen A."/>
            <person name="Waldron R."/>
            <person name="Moloney N.M."/>
            <person name="Sperisen C."/>
            <person name="Kredics L."/>
            <person name="Vagvoelgyi C."/>
            <person name="Patrignani A."/>
            <person name="Fitzpatrick D."/>
            <person name="Nagy I."/>
            <person name="Doyle S."/>
            <person name="Anderson J.B."/>
            <person name="Grigoriev I.V."/>
            <person name="Gueldener U."/>
            <person name="Muensterkoetter M."/>
            <person name="Nagy L.G."/>
        </authorList>
    </citation>
    <scope>NUCLEOTIDE SEQUENCE [LARGE SCALE GENOMIC DNA]</scope>
    <source>
        <strain evidence="3">Ar21-2</strain>
    </source>
</reference>